<accession>A0A0D9ZMD8</accession>
<dbReference type="EnsemblPlants" id="OGLUM04G16700.1">
    <property type="protein sequence ID" value="OGLUM04G16700.1"/>
    <property type="gene ID" value="OGLUM04G16700"/>
</dbReference>
<evidence type="ECO:0000313" key="2">
    <source>
        <dbReference type="Proteomes" id="UP000026961"/>
    </source>
</evidence>
<dbReference type="AlphaFoldDB" id="A0A0D9ZMD8"/>
<keyword evidence="2" id="KW-1185">Reference proteome</keyword>
<sequence>MAHDCWSCIGERRHMCSYFMPAQGHIAEKKREVDLSISAPGHYCSTSSAFKYCEGKQEKIKEHV</sequence>
<protein>
    <submittedName>
        <fullName evidence="1">Uncharacterized protein</fullName>
    </submittedName>
</protein>
<name>A0A0D9ZMD8_9ORYZ</name>
<reference evidence="1" key="2">
    <citation type="submission" date="2018-05" db="EMBL/GenBank/DDBJ databases">
        <title>OgluRS3 (Oryza glumaepatula Reference Sequence Version 3).</title>
        <authorList>
            <person name="Zhang J."/>
            <person name="Kudrna D."/>
            <person name="Lee S."/>
            <person name="Talag J."/>
            <person name="Welchert J."/>
            <person name="Wing R.A."/>
        </authorList>
    </citation>
    <scope>NUCLEOTIDE SEQUENCE [LARGE SCALE GENOMIC DNA]</scope>
</reference>
<evidence type="ECO:0000313" key="1">
    <source>
        <dbReference type="EnsemblPlants" id="OGLUM04G16700.1"/>
    </source>
</evidence>
<reference evidence="1" key="1">
    <citation type="submission" date="2015-04" db="UniProtKB">
        <authorList>
            <consortium name="EnsemblPlants"/>
        </authorList>
    </citation>
    <scope>IDENTIFICATION</scope>
</reference>
<dbReference type="Gramene" id="OGLUM04G16700.1">
    <property type="protein sequence ID" value="OGLUM04G16700.1"/>
    <property type="gene ID" value="OGLUM04G16700"/>
</dbReference>
<dbReference type="HOGENOM" id="CLU_2871297_0_0_1"/>
<organism evidence="1">
    <name type="scientific">Oryza glumipatula</name>
    <dbReference type="NCBI Taxonomy" id="40148"/>
    <lineage>
        <taxon>Eukaryota</taxon>
        <taxon>Viridiplantae</taxon>
        <taxon>Streptophyta</taxon>
        <taxon>Embryophyta</taxon>
        <taxon>Tracheophyta</taxon>
        <taxon>Spermatophyta</taxon>
        <taxon>Magnoliopsida</taxon>
        <taxon>Liliopsida</taxon>
        <taxon>Poales</taxon>
        <taxon>Poaceae</taxon>
        <taxon>BOP clade</taxon>
        <taxon>Oryzoideae</taxon>
        <taxon>Oryzeae</taxon>
        <taxon>Oryzinae</taxon>
        <taxon>Oryza</taxon>
    </lineage>
</organism>
<proteinExistence type="predicted"/>
<dbReference type="Proteomes" id="UP000026961">
    <property type="component" value="Chromosome 4"/>
</dbReference>